<name>A0A6J4HI41_9CHLR</name>
<evidence type="ECO:0000313" key="8">
    <source>
        <dbReference type="EMBL" id="CAA9223894.1"/>
    </source>
</evidence>
<dbReference type="NCBIfam" id="NF003270">
    <property type="entry name" value="PRK04247.1"/>
    <property type="match status" value="1"/>
</dbReference>
<proteinExistence type="inferred from homology"/>
<evidence type="ECO:0008006" key="9">
    <source>
        <dbReference type="Google" id="ProtNLM"/>
    </source>
</evidence>
<dbReference type="InterPro" id="IPR048302">
    <property type="entry name" value="NucS_N"/>
</dbReference>
<dbReference type="Pfam" id="PF21003">
    <property type="entry name" value="NucS_N"/>
    <property type="match status" value="1"/>
</dbReference>
<keyword evidence="4" id="KW-0378">Hydrolase</keyword>
<dbReference type="GO" id="GO:0004519">
    <property type="term" value="F:endonuclease activity"/>
    <property type="evidence" value="ECO:0007669"/>
    <property type="project" value="UniProtKB-KW"/>
</dbReference>
<dbReference type="Pfam" id="PF01939">
    <property type="entry name" value="NucS_C"/>
    <property type="match status" value="1"/>
</dbReference>
<feature type="domain" description="Endonuclease NucS C-terminal" evidence="6">
    <location>
        <begin position="131"/>
        <end position="238"/>
    </location>
</feature>
<dbReference type="InterPro" id="IPR002793">
    <property type="entry name" value="Endonuclease_NucS"/>
</dbReference>
<keyword evidence="3" id="KW-0255">Endonuclease</keyword>
<dbReference type="Gene3D" id="3.40.1350.10">
    <property type="match status" value="1"/>
</dbReference>
<evidence type="ECO:0000259" key="7">
    <source>
        <dbReference type="Pfam" id="PF21003"/>
    </source>
</evidence>
<dbReference type="InterPro" id="IPR048301">
    <property type="entry name" value="NucS_C"/>
</dbReference>
<evidence type="ECO:0000259" key="6">
    <source>
        <dbReference type="Pfam" id="PF01939"/>
    </source>
</evidence>
<evidence type="ECO:0000256" key="1">
    <source>
        <dbReference type="ARBA" id="ARBA00022490"/>
    </source>
</evidence>
<dbReference type="PANTHER" id="PTHR38814:SF1">
    <property type="entry name" value="ENDONUCLEASE NUCS"/>
    <property type="match status" value="1"/>
</dbReference>
<evidence type="ECO:0000256" key="2">
    <source>
        <dbReference type="ARBA" id="ARBA00022722"/>
    </source>
</evidence>
<accession>A0A6J4HI41</accession>
<keyword evidence="5" id="KW-0238">DNA-binding</keyword>
<evidence type="ECO:0000256" key="3">
    <source>
        <dbReference type="ARBA" id="ARBA00022759"/>
    </source>
</evidence>
<dbReference type="CDD" id="cd22341">
    <property type="entry name" value="NucS-like"/>
    <property type="match status" value="1"/>
</dbReference>
<dbReference type="Gene3D" id="2.70.180.20">
    <property type="match status" value="1"/>
</dbReference>
<gene>
    <name evidence="8" type="ORF">AVDCRST_MAG93-570</name>
</gene>
<dbReference type="EMBL" id="CADCTR010000185">
    <property type="protein sequence ID" value="CAA9223894.1"/>
    <property type="molecule type" value="Genomic_DNA"/>
</dbReference>
<dbReference type="PANTHER" id="PTHR38814">
    <property type="entry name" value="ENDONUCLEASE NUCS"/>
    <property type="match status" value="1"/>
</dbReference>
<organism evidence="8">
    <name type="scientific">uncultured Chloroflexia bacterium</name>
    <dbReference type="NCBI Taxonomy" id="1672391"/>
    <lineage>
        <taxon>Bacteria</taxon>
        <taxon>Bacillati</taxon>
        <taxon>Chloroflexota</taxon>
        <taxon>Chloroflexia</taxon>
        <taxon>environmental samples</taxon>
    </lineage>
</organism>
<dbReference type="InterPro" id="IPR011856">
    <property type="entry name" value="tRNA_endonuc-like_dom_sf"/>
</dbReference>
<dbReference type="GO" id="GO:0016787">
    <property type="term" value="F:hydrolase activity"/>
    <property type="evidence" value="ECO:0007669"/>
    <property type="project" value="UniProtKB-KW"/>
</dbReference>
<evidence type="ECO:0000256" key="5">
    <source>
        <dbReference type="ARBA" id="ARBA00023125"/>
    </source>
</evidence>
<dbReference type="InterPro" id="IPR049173">
    <property type="entry name" value="NucS_N_sf"/>
</dbReference>
<keyword evidence="1" id="KW-0963">Cytoplasm</keyword>
<evidence type="ECO:0000256" key="4">
    <source>
        <dbReference type="ARBA" id="ARBA00022801"/>
    </source>
</evidence>
<dbReference type="GO" id="GO:0003677">
    <property type="term" value="F:DNA binding"/>
    <property type="evidence" value="ECO:0007669"/>
    <property type="project" value="UniProtKB-KW"/>
</dbReference>
<dbReference type="AlphaFoldDB" id="A0A6J4HI41"/>
<sequence length="252" mass="27943">MLAHHLVAPTPQDTLDFLQAHLQNRRFLLQVAAECEVTYVGRAMSTVEAGDYLSIIKPDGCLMVHGLKGVKPRNWQPNTDTLHARLDDGLVVLTGERRSPRESVCIRILECFTLQAFALREDTGFVLSGTEADMQRVLRQQPELIESGLTIIDYDLPTGVGSVDLYARDRDGCLVVIELKRGKATHEAVHQLARYVEQVKAIQPADVRVRGLLVAPDATGPALKQLTSLGLEFRQLTALPELEQENPQATLF</sequence>
<dbReference type="HAMAP" id="MF_00722">
    <property type="entry name" value="NucS"/>
    <property type="match status" value="1"/>
</dbReference>
<protein>
    <recommendedName>
        <fullName evidence="9">Endonuclease NucS</fullName>
    </recommendedName>
</protein>
<reference evidence="8" key="1">
    <citation type="submission" date="2020-02" db="EMBL/GenBank/DDBJ databases">
        <authorList>
            <person name="Meier V. D."/>
        </authorList>
    </citation>
    <scope>NUCLEOTIDE SEQUENCE</scope>
    <source>
        <strain evidence="8">AVDCRST_MAG93</strain>
    </source>
</reference>
<keyword evidence="2" id="KW-0540">Nuclease</keyword>
<feature type="domain" description="Endonuclease NucS N-terminal PH-like" evidence="7">
    <location>
        <begin position="28"/>
        <end position="122"/>
    </location>
</feature>